<feature type="transmembrane region" description="Helical" evidence="6">
    <location>
        <begin position="258"/>
        <end position="279"/>
    </location>
</feature>
<dbReference type="STRING" id="7222.B4J1N3"/>
<feature type="region of interest" description="Disordered" evidence="5">
    <location>
        <begin position="16"/>
        <end position="56"/>
    </location>
</feature>
<evidence type="ECO:0000256" key="4">
    <source>
        <dbReference type="ARBA" id="ARBA00023136"/>
    </source>
</evidence>
<dbReference type="EMBL" id="CH916366">
    <property type="protein sequence ID" value="EDV96953.1"/>
    <property type="molecule type" value="Genomic_DNA"/>
</dbReference>
<evidence type="ECO:0000313" key="8">
    <source>
        <dbReference type="Proteomes" id="UP000001070"/>
    </source>
</evidence>
<dbReference type="OMA" id="MYQVWRL"/>
<feature type="transmembrane region" description="Helical" evidence="6">
    <location>
        <begin position="439"/>
        <end position="455"/>
    </location>
</feature>
<feature type="transmembrane region" description="Helical" evidence="6">
    <location>
        <begin position="379"/>
        <end position="397"/>
    </location>
</feature>
<dbReference type="InterPro" id="IPR005828">
    <property type="entry name" value="MFS_sugar_transport-like"/>
</dbReference>
<dbReference type="InterPro" id="IPR036259">
    <property type="entry name" value="MFS_trans_sf"/>
</dbReference>
<feature type="compositionally biased region" description="Polar residues" evidence="5">
    <location>
        <begin position="21"/>
        <end position="56"/>
    </location>
</feature>
<keyword evidence="3 6" id="KW-1133">Transmembrane helix</keyword>
<dbReference type="AlphaFoldDB" id="B4J1N3"/>
<accession>B4J1N3</accession>
<dbReference type="PhylomeDB" id="B4J1N3"/>
<feature type="transmembrane region" description="Helical" evidence="6">
    <location>
        <begin position="467"/>
        <end position="485"/>
    </location>
</feature>
<feature type="transmembrane region" description="Helical" evidence="6">
    <location>
        <begin position="101"/>
        <end position="120"/>
    </location>
</feature>
<keyword evidence="8" id="KW-1185">Reference proteome</keyword>
<dbReference type="eggNOG" id="KOG0254">
    <property type="taxonomic scope" value="Eukaryota"/>
</dbReference>
<evidence type="ECO:0000313" key="7">
    <source>
        <dbReference type="EMBL" id="EDV96953.1"/>
    </source>
</evidence>
<dbReference type="HOGENOM" id="CLU_037253_0_0_1"/>
<keyword evidence="4 6" id="KW-0472">Membrane</keyword>
<feature type="transmembrane region" description="Helical" evidence="6">
    <location>
        <begin position="227"/>
        <end position="243"/>
    </location>
</feature>
<evidence type="ECO:0000256" key="2">
    <source>
        <dbReference type="ARBA" id="ARBA00022692"/>
    </source>
</evidence>
<reference evidence="7 8" key="1">
    <citation type="journal article" date="2007" name="Nature">
        <title>Evolution of genes and genomes on the Drosophila phylogeny.</title>
        <authorList>
            <consortium name="Drosophila 12 Genomes Consortium"/>
            <person name="Clark A.G."/>
            <person name="Eisen M.B."/>
            <person name="Smith D.R."/>
            <person name="Bergman C.M."/>
            <person name="Oliver B."/>
            <person name="Markow T.A."/>
            <person name="Kaufman T.C."/>
            <person name="Kellis M."/>
            <person name="Gelbart W."/>
            <person name="Iyer V.N."/>
            <person name="Pollard D.A."/>
            <person name="Sackton T.B."/>
            <person name="Larracuente A.M."/>
            <person name="Singh N.D."/>
            <person name="Abad J.P."/>
            <person name="Abt D.N."/>
            <person name="Adryan B."/>
            <person name="Aguade M."/>
            <person name="Akashi H."/>
            <person name="Anderson W.W."/>
            <person name="Aquadro C.F."/>
            <person name="Ardell D.H."/>
            <person name="Arguello R."/>
            <person name="Artieri C.G."/>
            <person name="Barbash D.A."/>
            <person name="Barker D."/>
            <person name="Barsanti P."/>
            <person name="Batterham P."/>
            <person name="Batzoglou S."/>
            <person name="Begun D."/>
            <person name="Bhutkar A."/>
            <person name="Blanco E."/>
            <person name="Bosak S.A."/>
            <person name="Bradley R.K."/>
            <person name="Brand A.D."/>
            <person name="Brent M.R."/>
            <person name="Brooks A.N."/>
            <person name="Brown R.H."/>
            <person name="Butlin R.K."/>
            <person name="Caggese C."/>
            <person name="Calvi B.R."/>
            <person name="Bernardo de Carvalho A."/>
            <person name="Caspi A."/>
            <person name="Castrezana S."/>
            <person name="Celniker S.E."/>
            <person name="Chang J.L."/>
            <person name="Chapple C."/>
            <person name="Chatterji S."/>
            <person name="Chinwalla A."/>
            <person name="Civetta A."/>
            <person name="Clifton S.W."/>
            <person name="Comeron J.M."/>
            <person name="Costello J.C."/>
            <person name="Coyne J.A."/>
            <person name="Daub J."/>
            <person name="David R.G."/>
            <person name="Delcher A.L."/>
            <person name="Delehaunty K."/>
            <person name="Do C.B."/>
            <person name="Ebling H."/>
            <person name="Edwards K."/>
            <person name="Eickbush T."/>
            <person name="Evans J.D."/>
            <person name="Filipski A."/>
            <person name="Findeiss S."/>
            <person name="Freyhult E."/>
            <person name="Fulton L."/>
            <person name="Fulton R."/>
            <person name="Garcia A.C."/>
            <person name="Gardiner A."/>
            <person name="Garfield D.A."/>
            <person name="Garvin B.E."/>
            <person name="Gibson G."/>
            <person name="Gilbert D."/>
            <person name="Gnerre S."/>
            <person name="Godfrey J."/>
            <person name="Good R."/>
            <person name="Gotea V."/>
            <person name="Gravely B."/>
            <person name="Greenberg A.J."/>
            <person name="Griffiths-Jones S."/>
            <person name="Gross S."/>
            <person name="Guigo R."/>
            <person name="Gustafson E.A."/>
            <person name="Haerty W."/>
            <person name="Hahn M.W."/>
            <person name="Halligan D.L."/>
            <person name="Halpern A.L."/>
            <person name="Halter G.M."/>
            <person name="Han M.V."/>
            <person name="Heger A."/>
            <person name="Hillier L."/>
            <person name="Hinrichs A.S."/>
            <person name="Holmes I."/>
            <person name="Hoskins R.A."/>
            <person name="Hubisz M.J."/>
            <person name="Hultmark D."/>
            <person name="Huntley M.A."/>
            <person name="Jaffe D.B."/>
            <person name="Jagadeeshan S."/>
            <person name="Jeck W.R."/>
            <person name="Johnson J."/>
            <person name="Jones C.D."/>
            <person name="Jordan W.C."/>
            <person name="Karpen G.H."/>
            <person name="Kataoka E."/>
            <person name="Keightley P.D."/>
            <person name="Kheradpour P."/>
            <person name="Kirkness E.F."/>
            <person name="Koerich L.B."/>
            <person name="Kristiansen K."/>
            <person name="Kudrna D."/>
            <person name="Kulathinal R.J."/>
            <person name="Kumar S."/>
            <person name="Kwok R."/>
            <person name="Lander E."/>
            <person name="Langley C.H."/>
            <person name="Lapoint R."/>
            <person name="Lazzaro B.P."/>
            <person name="Lee S.J."/>
            <person name="Levesque L."/>
            <person name="Li R."/>
            <person name="Lin C.F."/>
            <person name="Lin M.F."/>
            <person name="Lindblad-Toh K."/>
            <person name="Llopart A."/>
            <person name="Long M."/>
            <person name="Low L."/>
            <person name="Lozovsky E."/>
            <person name="Lu J."/>
            <person name="Luo M."/>
            <person name="Machado C.A."/>
            <person name="Makalowski W."/>
            <person name="Marzo M."/>
            <person name="Matsuda M."/>
            <person name="Matzkin L."/>
            <person name="McAllister B."/>
            <person name="McBride C.S."/>
            <person name="McKernan B."/>
            <person name="McKernan K."/>
            <person name="Mendez-Lago M."/>
            <person name="Minx P."/>
            <person name="Mollenhauer M.U."/>
            <person name="Montooth K."/>
            <person name="Mount S.M."/>
            <person name="Mu X."/>
            <person name="Myers E."/>
            <person name="Negre B."/>
            <person name="Newfeld S."/>
            <person name="Nielsen R."/>
            <person name="Noor M.A."/>
            <person name="O'Grady P."/>
            <person name="Pachter L."/>
            <person name="Papaceit M."/>
            <person name="Parisi M.J."/>
            <person name="Parisi M."/>
            <person name="Parts L."/>
            <person name="Pedersen J.S."/>
            <person name="Pesole G."/>
            <person name="Phillippy A.M."/>
            <person name="Ponting C.P."/>
            <person name="Pop M."/>
            <person name="Porcelli D."/>
            <person name="Powell J.R."/>
            <person name="Prohaska S."/>
            <person name="Pruitt K."/>
            <person name="Puig M."/>
            <person name="Quesneville H."/>
            <person name="Ram K.R."/>
            <person name="Rand D."/>
            <person name="Rasmussen M.D."/>
            <person name="Reed L.K."/>
            <person name="Reenan R."/>
            <person name="Reily A."/>
            <person name="Remington K.A."/>
            <person name="Rieger T.T."/>
            <person name="Ritchie M.G."/>
            <person name="Robin C."/>
            <person name="Rogers Y.H."/>
            <person name="Rohde C."/>
            <person name="Rozas J."/>
            <person name="Rubenfield M.J."/>
            <person name="Ruiz A."/>
            <person name="Russo S."/>
            <person name="Salzberg S.L."/>
            <person name="Sanchez-Gracia A."/>
            <person name="Saranga D.J."/>
            <person name="Sato H."/>
            <person name="Schaeffer S.W."/>
            <person name="Schatz M.C."/>
            <person name="Schlenke T."/>
            <person name="Schwartz R."/>
            <person name="Segarra C."/>
            <person name="Singh R.S."/>
            <person name="Sirot L."/>
            <person name="Sirota M."/>
            <person name="Sisneros N.B."/>
            <person name="Smith C.D."/>
            <person name="Smith T.F."/>
            <person name="Spieth J."/>
            <person name="Stage D.E."/>
            <person name="Stark A."/>
            <person name="Stephan W."/>
            <person name="Strausberg R.L."/>
            <person name="Strempel S."/>
            <person name="Sturgill D."/>
            <person name="Sutton G."/>
            <person name="Sutton G.G."/>
            <person name="Tao W."/>
            <person name="Teichmann S."/>
            <person name="Tobari Y.N."/>
            <person name="Tomimura Y."/>
            <person name="Tsolas J.M."/>
            <person name="Valente V.L."/>
            <person name="Venter E."/>
            <person name="Venter J.C."/>
            <person name="Vicario S."/>
            <person name="Vieira F.G."/>
            <person name="Vilella A.J."/>
            <person name="Villasante A."/>
            <person name="Walenz B."/>
            <person name="Wang J."/>
            <person name="Wasserman M."/>
            <person name="Watts T."/>
            <person name="Wilson D."/>
            <person name="Wilson R.K."/>
            <person name="Wing R.A."/>
            <person name="Wolfner M.F."/>
            <person name="Wong A."/>
            <person name="Wong G.K."/>
            <person name="Wu C.I."/>
            <person name="Wu G."/>
            <person name="Yamamoto D."/>
            <person name="Yang H.P."/>
            <person name="Yang S.P."/>
            <person name="Yorke J.A."/>
            <person name="Yoshida K."/>
            <person name="Zdobnov E."/>
            <person name="Zhang P."/>
            <person name="Zhang Y."/>
            <person name="Zimin A.V."/>
            <person name="Baldwin J."/>
            <person name="Abdouelleil A."/>
            <person name="Abdulkadir J."/>
            <person name="Abebe A."/>
            <person name="Abera B."/>
            <person name="Abreu J."/>
            <person name="Acer S.C."/>
            <person name="Aftuck L."/>
            <person name="Alexander A."/>
            <person name="An P."/>
            <person name="Anderson E."/>
            <person name="Anderson S."/>
            <person name="Arachi H."/>
            <person name="Azer M."/>
            <person name="Bachantsang P."/>
            <person name="Barry A."/>
            <person name="Bayul T."/>
            <person name="Berlin A."/>
            <person name="Bessette D."/>
            <person name="Bloom T."/>
            <person name="Blye J."/>
            <person name="Boguslavskiy L."/>
            <person name="Bonnet C."/>
            <person name="Boukhgalter B."/>
            <person name="Bourzgui I."/>
            <person name="Brown A."/>
            <person name="Cahill P."/>
            <person name="Channer S."/>
            <person name="Cheshatsang Y."/>
            <person name="Chuda L."/>
            <person name="Citroen M."/>
            <person name="Collymore A."/>
            <person name="Cooke P."/>
            <person name="Costello M."/>
            <person name="D'Aco K."/>
            <person name="Daza R."/>
            <person name="De Haan G."/>
            <person name="DeGray S."/>
            <person name="DeMaso C."/>
            <person name="Dhargay N."/>
            <person name="Dooley K."/>
            <person name="Dooley E."/>
            <person name="Doricent M."/>
            <person name="Dorje P."/>
            <person name="Dorjee K."/>
            <person name="Dupes A."/>
            <person name="Elong R."/>
            <person name="Falk J."/>
            <person name="Farina A."/>
            <person name="Faro S."/>
            <person name="Ferguson D."/>
            <person name="Fisher S."/>
            <person name="Foley C.D."/>
            <person name="Franke A."/>
            <person name="Friedrich D."/>
            <person name="Gadbois L."/>
            <person name="Gearin G."/>
            <person name="Gearin C.R."/>
            <person name="Giannoukos G."/>
            <person name="Goode T."/>
            <person name="Graham J."/>
            <person name="Grandbois E."/>
            <person name="Grewal S."/>
            <person name="Gyaltsen K."/>
            <person name="Hafez N."/>
            <person name="Hagos B."/>
            <person name="Hall J."/>
            <person name="Henson C."/>
            <person name="Hollinger A."/>
            <person name="Honan T."/>
            <person name="Huard M.D."/>
            <person name="Hughes L."/>
            <person name="Hurhula B."/>
            <person name="Husby M.E."/>
            <person name="Kamat A."/>
            <person name="Kanga B."/>
            <person name="Kashin S."/>
            <person name="Khazanovich D."/>
            <person name="Kisner P."/>
            <person name="Lance K."/>
            <person name="Lara M."/>
            <person name="Lee W."/>
            <person name="Lennon N."/>
            <person name="Letendre F."/>
            <person name="LeVine R."/>
            <person name="Lipovsky A."/>
            <person name="Liu X."/>
            <person name="Liu J."/>
            <person name="Liu S."/>
            <person name="Lokyitsang T."/>
            <person name="Lokyitsang Y."/>
            <person name="Lubonja R."/>
            <person name="Lui A."/>
            <person name="MacDonald P."/>
            <person name="Magnisalis V."/>
            <person name="Maru K."/>
            <person name="Matthews C."/>
            <person name="McCusker W."/>
            <person name="McDonough S."/>
            <person name="Mehta T."/>
            <person name="Meldrim J."/>
            <person name="Meneus L."/>
            <person name="Mihai O."/>
            <person name="Mihalev A."/>
            <person name="Mihova T."/>
            <person name="Mittelman R."/>
            <person name="Mlenga V."/>
            <person name="Montmayeur A."/>
            <person name="Mulrain L."/>
            <person name="Navidi A."/>
            <person name="Naylor J."/>
            <person name="Negash T."/>
            <person name="Nguyen T."/>
            <person name="Nguyen N."/>
            <person name="Nicol R."/>
            <person name="Norbu C."/>
            <person name="Norbu N."/>
            <person name="Novod N."/>
            <person name="O'Neill B."/>
            <person name="Osman S."/>
            <person name="Markiewicz E."/>
            <person name="Oyono O.L."/>
            <person name="Patti C."/>
            <person name="Phunkhang P."/>
            <person name="Pierre F."/>
            <person name="Priest M."/>
            <person name="Raghuraman S."/>
            <person name="Rege F."/>
            <person name="Reyes R."/>
            <person name="Rise C."/>
            <person name="Rogov P."/>
            <person name="Ross K."/>
            <person name="Ryan E."/>
            <person name="Settipalli S."/>
            <person name="Shea T."/>
            <person name="Sherpa N."/>
            <person name="Shi L."/>
            <person name="Shih D."/>
            <person name="Sparrow T."/>
            <person name="Spaulding J."/>
            <person name="Stalker J."/>
            <person name="Stange-Thomann N."/>
            <person name="Stavropoulos S."/>
            <person name="Stone C."/>
            <person name="Strader C."/>
            <person name="Tesfaye S."/>
            <person name="Thomson T."/>
            <person name="Thoulutsang Y."/>
            <person name="Thoulutsang D."/>
            <person name="Topham K."/>
            <person name="Topping I."/>
            <person name="Tsamla T."/>
            <person name="Vassiliev H."/>
            <person name="Vo A."/>
            <person name="Wangchuk T."/>
            <person name="Wangdi T."/>
            <person name="Weiand M."/>
            <person name="Wilkinson J."/>
            <person name="Wilson A."/>
            <person name="Yadav S."/>
            <person name="Young G."/>
            <person name="Yu Q."/>
            <person name="Zembek L."/>
            <person name="Zhong D."/>
            <person name="Zimmer A."/>
            <person name="Zwirko Z."/>
            <person name="Jaffe D.B."/>
            <person name="Alvarez P."/>
            <person name="Brockman W."/>
            <person name="Butler J."/>
            <person name="Chin C."/>
            <person name="Gnerre S."/>
            <person name="Grabherr M."/>
            <person name="Kleber M."/>
            <person name="Mauceli E."/>
            <person name="MacCallum I."/>
        </authorList>
    </citation>
    <scope>NUCLEOTIDE SEQUENCE [LARGE SCALE GENOMIC DNA]</scope>
    <source>
        <strain evidence="8">Tucson 15287-2541.00</strain>
    </source>
</reference>
<dbReference type="GO" id="GO:0022857">
    <property type="term" value="F:transmembrane transporter activity"/>
    <property type="evidence" value="ECO:0007669"/>
    <property type="project" value="InterPro"/>
</dbReference>
<proteinExistence type="predicted"/>
<feature type="transmembrane region" description="Helical" evidence="6">
    <location>
        <begin position="409"/>
        <end position="427"/>
    </location>
</feature>
<organism evidence="8">
    <name type="scientific">Drosophila grimshawi</name>
    <name type="common">Hawaiian fruit fly</name>
    <name type="synonym">Idiomyia grimshawi</name>
    <dbReference type="NCBI Taxonomy" id="7222"/>
    <lineage>
        <taxon>Eukaryota</taxon>
        <taxon>Metazoa</taxon>
        <taxon>Ecdysozoa</taxon>
        <taxon>Arthropoda</taxon>
        <taxon>Hexapoda</taxon>
        <taxon>Insecta</taxon>
        <taxon>Pterygota</taxon>
        <taxon>Neoptera</taxon>
        <taxon>Endopterygota</taxon>
        <taxon>Diptera</taxon>
        <taxon>Brachycera</taxon>
        <taxon>Muscomorpha</taxon>
        <taxon>Ephydroidea</taxon>
        <taxon>Drosophilidae</taxon>
        <taxon>Drosophila</taxon>
        <taxon>Hawaiian Drosophila</taxon>
    </lineage>
</organism>
<name>B4J1N3_DROGR</name>
<feature type="transmembrane region" description="Helical" evidence="6">
    <location>
        <begin position="349"/>
        <end position="367"/>
    </location>
</feature>
<keyword evidence="2 6" id="KW-0812">Transmembrane</keyword>
<dbReference type="Pfam" id="PF00083">
    <property type="entry name" value="Sugar_tr"/>
    <property type="match status" value="1"/>
</dbReference>
<dbReference type="Gene3D" id="1.20.1250.20">
    <property type="entry name" value="MFS general substrate transporter like domains"/>
    <property type="match status" value="1"/>
</dbReference>
<feature type="transmembrane region" description="Helical" evidence="6">
    <location>
        <begin position="126"/>
        <end position="148"/>
    </location>
</feature>
<feature type="transmembrane region" description="Helical" evidence="6">
    <location>
        <begin position="195"/>
        <end position="215"/>
    </location>
</feature>
<protein>
    <submittedName>
        <fullName evidence="7">GH16562</fullName>
    </submittedName>
</protein>
<gene>
    <name evidence="7" type="primary">Dgri\GH16562</name>
    <name evidence="7" type="ORF">Dgri_GH16562</name>
</gene>
<evidence type="ECO:0000256" key="6">
    <source>
        <dbReference type="SAM" id="Phobius"/>
    </source>
</evidence>
<dbReference type="PANTHER" id="PTHR23529">
    <property type="entry name" value="GH19118P-RELATED"/>
    <property type="match status" value="1"/>
</dbReference>
<feature type="transmembrane region" description="Helical" evidence="6">
    <location>
        <begin position="160"/>
        <end position="183"/>
    </location>
</feature>
<dbReference type="PANTHER" id="PTHR23529:SF2">
    <property type="entry name" value="GH19118P-RELATED"/>
    <property type="match status" value="1"/>
</dbReference>
<dbReference type="InParanoid" id="B4J1N3"/>
<sequence>MEKDKYLLSKPTAYCFASAPPETSQPSVSQQEYSQYGYLQQEYPQQPNPTLSYSPQQQYNIPLPPPKYEPPPSHAPPHNTVQVRPSGFFNRIQTNRPQMNVLNAAALIFISGGMNIAWSIGFRSRLYYNITTHVSVAWFIGAIIGAAISGFLPKFLPKRAITLFCSMLTIIGGIVNASTHYNINALTAALYMNGIANGLVFAPTLVVAGELAVFYMRGKICSSTEQLSFNFGIFLQILIHSTSSDSTCHYDGFNPDRISGILSAVFGFIGLCLAALLFIESPVALLDMGLEDHATDALRRLQHPFTFNGETYAQLAEHKLYVAENKQLSSEQSAVEACPAFVKLCILRVLNAMSISSFIYYALWLSTDDFYKENETRSTFLIFGACRLLGSFITSFLMDSIGRKKSTLLGLIVCGCLAIGIGNQYHFPDYKYVELLLDIFQAFAGVAFAASSAYLAEAYPLKVKQHFISFTFIVELVVFIVITSHDVVNEFFYVIGGIYIAVFLLSIWSLPETRRTTLLESQRRFRGCCGSKRP</sequence>
<comment type="subcellular location">
    <subcellularLocation>
        <location evidence="1">Membrane</location>
    </subcellularLocation>
</comment>
<evidence type="ECO:0000256" key="5">
    <source>
        <dbReference type="SAM" id="MobiDB-lite"/>
    </source>
</evidence>
<evidence type="ECO:0000256" key="1">
    <source>
        <dbReference type="ARBA" id="ARBA00004370"/>
    </source>
</evidence>
<feature type="transmembrane region" description="Helical" evidence="6">
    <location>
        <begin position="491"/>
        <end position="510"/>
    </location>
</feature>
<evidence type="ECO:0000256" key="3">
    <source>
        <dbReference type="ARBA" id="ARBA00022989"/>
    </source>
</evidence>
<dbReference type="OrthoDB" id="6612291at2759"/>
<dbReference type="GO" id="GO:0016020">
    <property type="term" value="C:membrane"/>
    <property type="evidence" value="ECO:0007669"/>
    <property type="project" value="UniProtKB-SubCell"/>
</dbReference>
<dbReference type="SUPFAM" id="SSF103473">
    <property type="entry name" value="MFS general substrate transporter"/>
    <property type="match status" value="1"/>
</dbReference>
<dbReference type="KEGG" id="dgr:6558475"/>
<dbReference type="Proteomes" id="UP000001070">
    <property type="component" value="Unassembled WGS sequence"/>
</dbReference>